<keyword evidence="3 8" id="KW-0597">Phosphoprotein</keyword>
<evidence type="ECO:0000256" key="7">
    <source>
        <dbReference type="ARBA" id="ARBA00023163"/>
    </source>
</evidence>
<feature type="domain" description="HTH araC/xylS-type" evidence="9">
    <location>
        <begin position="438"/>
        <end position="536"/>
    </location>
</feature>
<keyword evidence="7" id="KW-0804">Transcription</keyword>
<dbReference type="InterPro" id="IPR001789">
    <property type="entry name" value="Sig_transdc_resp-reg_receiver"/>
</dbReference>
<name>A0ABT4GIN7_9BACL</name>
<dbReference type="Pfam" id="PF00072">
    <property type="entry name" value="Response_reg"/>
    <property type="match status" value="1"/>
</dbReference>
<protein>
    <submittedName>
        <fullName evidence="11">Response regulator</fullName>
    </submittedName>
</protein>
<dbReference type="SMART" id="SM00448">
    <property type="entry name" value="REC"/>
    <property type="match status" value="1"/>
</dbReference>
<evidence type="ECO:0000256" key="5">
    <source>
        <dbReference type="ARBA" id="ARBA00023015"/>
    </source>
</evidence>
<feature type="domain" description="Response regulatory" evidence="10">
    <location>
        <begin position="3"/>
        <end position="120"/>
    </location>
</feature>
<dbReference type="PROSITE" id="PS00041">
    <property type="entry name" value="HTH_ARAC_FAMILY_1"/>
    <property type="match status" value="1"/>
</dbReference>
<keyword evidence="6" id="KW-0238">DNA-binding</keyword>
<sequence length="538" mass="62507">MIQLLIVDDEAHVVDRLQSTIDWASIGIEQVFKAYSGKEALELLEQMSIDIVITDIQMPGISGLQLIAEINRRWAKTKCILLSGYSDFNYAKEAILQGSEDYLLKPVTEQALLATVSRVMEKLQKEWEAVISTQRLTYTFKENLPLLRGNLLNDLLQGHKISEQSLREKMQILELPDYHEHACVLMMVRLESNFLEYDTGHLSLMEYAISNMAHELFAEKFDSWHAKDAHDYLVFVMKHKQETPDKEDAAWLERTAADLQSAVNNYLKGKISILLSSWGEFPVEIKALYNSSLSAFRKRIGSEHELFMRLGDESILTELSALQRLYEPPTLNHLLEAARWEDTEEKLSQIFDEMEVRFSESQEHLLEVYFSIASAFAYIAHKNGRQLHQLIGGDYDRMMEGIPFRTVNQLREWSIRSLRRMKEDMDQERQDSRATLIKDIRSFIDQHLASDVSLQSIAEHVYMHPVYVSKIYKLETGENLSDYVNHARMDKAAYLLKNGQDKIYEIATQLGYQRPHSFNHAFKKHYGMTPQEYRDQYS</sequence>
<dbReference type="PANTHER" id="PTHR42713">
    <property type="entry name" value="HISTIDINE KINASE-RELATED"/>
    <property type="match status" value="1"/>
</dbReference>
<evidence type="ECO:0000256" key="8">
    <source>
        <dbReference type="PROSITE-ProRule" id="PRU00169"/>
    </source>
</evidence>
<proteinExistence type="predicted"/>
<dbReference type="PROSITE" id="PS01124">
    <property type="entry name" value="HTH_ARAC_FAMILY_2"/>
    <property type="match status" value="1"/>
</dbReference>
<keyword evidence="5" id="KW-0805">Transcription regulation</keyword>
<feature type="modified residue" description="4-aspartylphosphate" evidence="8">
    <location>
        <position position="55"/>
    </location>
</feature>
<evidence type="ECO:0000313" key="12">
    <source>
        <dbReference type="Proteomes" id="UP001527099"/>
    </source>
</evidence>
<dbReference type="EMBL" id="JAMDMX010000087">
    <property type="protein sequence ID" value="MCY9696072.1"/>
    <property type="molecule type" value="Genomic_DNA"/>
</dbReference>
<accession>A0ABT4GIN7</accession>
<dbReference type="PRINTS" id="PR00032">
    <property type="entry name" value="HTHARAC"/>
</dbReference>
<dbReference type="SUPFAM" id="SSF52172">
    <property type="entry name" value="CheY-like"/>
    <property type="match status" value="1"/>
</dbReference>
<evidence type="ECO:0000256" key="4">
    <source>
        <dbReference type="ARBA" id="ARBA00023012"/>
    </source>
</evidence>
<keyword evidence="2" id="KW-0963">Cytoplasm</keyword>
<dbReference type="Gene3D" id="3.40.50.2300">
    <property type="match status" value="1"/>
</dbReference>
<dbReference type="Gene3D" id="1.10.10.60">
    <property type="entry name" value="Homeodomain-like"/>
    <property type="match status" value="2"/>
</dbReference>
<evidence type="ECO:0000256" key="6">
    <source>
        <dbReference type="ARBA" id="ARBA00023125"/>
    </source>
</evidence>
<dbReference type="PANTHER" id="PTHR42713:SF3">
    <property type="entry name" value="TRANSCRIPTIONAL REGULATORY PROTEIN HPTR"/>
    <property type="match status" value="1"/>
</dbReference>
<dbReference type="SMART" id="SM00342">
    <property type="entry name" value="HTH_ARAC"/>
    <property type="match status" value="1"/>
</dbReference>
<dbReference type="CDD" id="cd17536">
    <property type="entry name" value="REC_YesN-like"/>
    <property type="match status" value="1"/>
</dbReference>
<dbReference type="InterPro" id="IPR018062">
    <property type="entry name" value="HTH_AraC-typ_CS"/>
</dbReference>
<dbReference type="SUPFAM" id="SSF46689">
    <property type="entry name" value="Homeodomain-like"/>
    <property type="match status" value="1"/>
</dbReference>
<dbReference type="InterPro" id="IPR011006">
    <property type="entry name" value="CheY-like_superfamily"/>
</dbReference>
<dbReference type="InterPro" id="IPR051552">
    <property type="entry name" value="HptR"/>
</dbReference>
<organism evidence="11 12">
    <name type="scientific">Paenibacillus alginolyticus</name>
    <dbReference type="NCBI Taxonomy" id="59839"/>
    <lineage>
        <taxon>Bacteria</taxon>
        <taxon>Bacillati</taxon>
        <taxon>Bacillota</taxon>
        <taxon>Bacilli</taxon>
        <taxon>Bacillales</taxon>
        <taxon>Paenibacillaceae</taxon>
        <taxon>Paenibacillus</taxon>
    </lineage>
</organism>
<keyword evidence="12" id="KW-1185">Reference proteome</keyword>
<dbReference type="Pfam" id="PF12833">
    <property type="entry name" value="HTH_18"/>
    <property type="match status" value="1"/>
</dbReference>
<evidence type="ECO:0000256" key="1">
    <source>
        <dbReference type="ARBA" id="ARBA00004496"/>
    </source>
</evidence>
<dbReference type="RefSeq" id="WP_268617222.1">
    <property type="nucleotide sequence ID" value="NZ_JAMDMX010000087.1"/>
</dbReference>
<evidence type="ECO:0000259" key="10">
    <source>
        <dbReference type="PROSITE" id="PS50110"/>
    </source>
</evidence>
<dbReference type="PROSITE" id="PS50110">
    <property type="entry name" value="RESPONSE_REGULATORY"/>
    <property type="match status" value="1"/>
</dbReference>
<evidence type="ECO:0000256" key="3">
    <source>
        <dbReference type="ARBA" id="ARBA00022553"/>
    </source>
</evidence>
<gene>
    <name evidence="11" type="ORF">M5X19_24645</name>
</gene>
<evidence type="ECO:0000259" key="9">
    <source>
        <dbReference type="PROSITE" id="PS01124"/>
    </source>
</evidence>
<evidence type="ECO:0000256" key="2">
    <source>
        <dbReference type="ARBA" id="ARBA00022490"/>
    </source>
</evidence>
<dbReference type="InterPro" id="IPR009057">
    <property type="entry name" value="Homeodomain-like_sf"/>
</dbReference>
<comment type="subcellular location">
    <subcellularLocation>
        <location evidence="1">Cytoplasm</location>
    </subcellularLocation>
</comment>
<dbReference type="Proteomes" id="UP001527099">
    <property type="component" value="Unassembled WGS sequence"/>
</dbReference>
<comment type="caution">
    <text evidence="11">The sequence shown here is derived from an EMBL/GenBank/DDBJ whole genome shotgun (WGS) entry which is preliminary data.</text>
</comment>
<keyword evidence="4" id="KW-0902">Two-component regulatory system</keyword>
<reference evidence="11 12" key="1">
    <citation type="submission" date="2022-05" db="EMBL/GenBank/DDBJ databases">
        <title>Genome Sequencing of Bee-Associated Microbes.</title>
        <authorList>
            <person name="Dunlap C."/>
        </authorList>
    </citation>
    <scope>NUCLEOTIDE SEQUENCE [LARGE SCALE GENOMIC DNA]</scope>
    <source>
        <strain evidence="11 12">NRRL B-14421</strain>
    </source>
</reference>
<dbReference type="InterPro" id="IPR018060">
    <property type="entry name" value="HTH_AraC"/>
</dbReference>
<evidence type="ECO:0000313" key="11">
    <source>
        <dbReference type="EMBL" id="MCY9696072.1"/>
    </source>
</evidence>
<dbReference type="InterPro" id="IPR020449">
    <property type="entry name" value="Tscrpt_reg_AraC-type_HTH"/>
</dbReference>